<dbReference type="InterPro" id="IPR036390">
    <property type="entry name" value="WH_DNA-bd_sf"/>
</dbReference>
<evidence type="ECO:0000259" key="4">
    <source>
        <dbReference type="PROSITE" id="PS51000"/>
    </source>
</evidence>
<evidence type="ECO:0000256" key="3">
    <source>
        <dbReference type="SAM" id="MobiDB-lite"/>
    </source>
</evidence>
<dbReference type="InterPro" id="IPR036388">
    <property type="entry name" value="WH-like_DNA-bd_sf"/>
</dbReference>
<protein>
    <recommendedName>
        <fullName evidence="4">HTH deoR-type domain-containing protein</fullName>
    </recommendedName>
</protein>
<comment type="caution">
    <text evidence="5">The sequence shown here is derived from an EMBL/GenBank/DDBJ whole genome shotgun (WGS) entry which is preliminary data.</text>
</comment>
<dbReference type="SUPFAM" id="SSF46785">
    <property type="entry name" value="Winged helix' DNA-binding domain"/>
    <property type="match status" value="1"/>
</dbReference>
<feature type="non-terminal residue" evidence="5">
    <location>
        <position position="1"/>
    </location>
</feature>
<dbReference type="SMART" id="SM00420">
    <property type="entry name" value="HTH_DEOR"/>
    <property type="match status" value="1"/>
</dbReference>
<organism evidence="5">
    <name type="scientific">termite gut metagenome</name>
    <dbReference type="NCBI Taxonomy" id="433724"/>
    <lineage>
        <taxon>unclassified sequences</taxon>
        <taxon>metagenomes</taxon>
        <taxon>organismal metagenomes</taxon>
    </lineage>
</organism>
<accession>A0A5J4Q7B0</accession>
<sequence length="154" mass="17126">DKNTGLLPVDGANASLEQAKPLVEYVAAFVERKLTLSIQLATDQIKNIEETTENANNVPGITLDNKQDSKNSKSNVPENVPEKFADKRHLIIIDFIKINNKIAIPEIANILRVHEKTIKRDIAKLKAKGIIERIGGDRGGYWKVIPNCYPDSIV</sequence>
<name>A0A5J4Q7B0_9ZZZZ</name>
<feature type="domain" description="HTH deoR-type" evidence="4">
    <location>
        <begin position="85"/>
        <end position="140"/>
    </location>
</feature>
<feature type="region of interest" description="Disordered" evidence="3">
    <location>
        <begin position="54"/>
        <end position="79"/>
    </location>
</feature>
<dbReference type="EMBL" id="SNRY01004669">
    <property type="protein sequence ID" value="KAA6317019.1"/>
    <property type="molecule type" value="Genomic_DNA"/>
</dbReference>
<dbReference type="PROSITE" id="PS51000">
    <property type="entry name" value="HTH_DEOR_2"/>
    <property type="match status" value="1"/>
</dbReference>
<proteinExistence type="predicted"/>
<keyword evidence="1" id="KW-0805">Transcription regulation</keyword>
<dbReference type="Gene3D" id="1.10.10.10">
    <property type="entry name" value="Winged helix-like DNA-binding domain superfamily/Winged helix DNA-binding domain"/>
    <property type="match status" value="1"/>
</dbReference>
<keyword evidence="2" id="KW-0804">Transcription</keyword>
<evidence type="ECO:0000256" key="2">
    <source>
        <dbReference type="ARBA" id="ARBA00023163"/>
    </source>
</evidence>
<dbReference type="AlphaFoldDB" id="A0A5J4Q7B0"/>
<evidence type="ECO:0000256" key="1">
    <source>
        <dbReference type="ARBA" id="ARBA00023015"/>
    </source>
</evidence>
<dbReference type="InterPro" id="IPR001034">
    <property type="entry name" value="DeoR_HTH"/>
</dbReference>
<gene>
    <name evidence="5" type="ORF">EZS27_032764</name>
</gene>
<dbReference type="Pfam" id="PF08220">
    <property type="entry name" value="HTH_DeoR"/>
    <property type="match status" value="1"/>
</dbReference>
<evidence type="ECO:0000313" key="5">
    <source>
        <dbReference type="EMBL" id="KAA6317019.1"/>
    </source>
</evidence>
<reference evidence="5" key="1">
    <citation type="submission" date="2019-03" db="EMBL/GenBank/DDBJ databases">
        <title>Single cell metagenomics reveals metabolic interactions within the superorganism composed of flagellate Streblomastix strix and complex community of Bacteroidetes bacteria on its surface.</title>
        <authorList>
            <person name="Treitli S.C."/>
            <person name="Kolisko M."/>
            <person name="Husnik F."/>
            <person name="Keeling P."/>
            <person name="Hampl V."/>
        </authorList>
    </citation>
    <scope>NUCLEOTIDE SEQUENCE</scope>
    <source>
        <strain evidence="5">STM</strain>
    </source>
</reference>
<dbReference type="GO" id="GO:0003700">
    <property type="term" value="F:DNA-binding transcription factor activity"/>
    <property type="evidence" value="ECO:0007669"/>
    <property type="project" value="InterPro"/>
</dbReference>